<feature type="non-terminal residue" evidence="2">
    <location>
        <position position="1"/>
    </location>
</feature>
<evidence type="ECO:0000313" key="3">
    <source>
        <dbReference type="Proteomes" id="UP001189429"/>
    </source>
</evidence>
<dbReference type="EMBL" id="CAUYUJ010015442">
    <property type="protein sequence ID" value="CAK0853962.1"/>
    <property type="molecule type" value="Genomic_DNA"/>
</dbReference>
<dbReference type="Proteomes" id="UP001189429">
    <property type="component" value="Unassembled WGS sequence"/>
</dbReference>
<proteinExistence type="predicted"/>
<reference evidence="2" key="1">
    <citation type="submission" date="2023-10" db="EMBL/GenBank/DDBJ databases">
        <authorList>
            <person name="Chen Y."/>
            <person name="Shah S."/>
            <person name="Dougan E. K."/>
            <person name="Thang M."/>
            <person name="Chan C."/>
        </authorList>
    </citation>
    <scope>NUCLEOTIDE SEQUENCE [LARGE SCALE GENOMIC DNA]</scope>
</reference>
<comment type="caution">
    <text evidence="2">The sequence shown here is derived from an EMBL/GenBank/DDBJ whole genome shotgun (WGS) entry which is preliminary data.</text>
</comment>
<keyword evidence="3" id="KW-1185">Reference proteome</keyword>
<feature type="region of interest" description="Disordered" evidence="1">
    <location>
        <begin position="1"/>
        <end position="22"/>
    </location>
</feature>
<organism evidence="2 3">
    <name type="scientific">Prorocentrum cordatum</name>
    <dbReference type="NCBI Taxonomy" id="2364126"/>
    <lineage>
        <taxon>Eukaryota</taxon>
        <taxon>Sar</taxon>
        <taxon>Alveolata</taxon>
        <taxon>Dinophyceae</taxon>
        <taxon>Prorocentrales</taxon>
        <taxon>Prorocentraceae</taxon>
        <taxon>Prorocentrum</taxon>
    </lineage>
</organism>
<gene>
    <name evidence="2" type="ORF">PCOR1329_LOCUS45274</name>
</gene>
<sequence length="132" mass="14135">RGQGAACWVDPGAGDATGPEEHSERVQLQALLEAASEVARALRRDCATWTDHDMTELAACGGDSLADPSMFAAQFRARGSASRYPRGHMASSMYVVGVLVTSALWVSSEEGPLRNRRLSTLVQICATRRIAS</sequence>
<accession>A0ABN9U504</accession>
<evidence type="ECO:0000313" key="2">
    <source>
        <dbReference type="EMBL" id="CAK0853962.1"/>
    </source>
</evidence>
<protein>
    <submittedName>
        <fullName evidence="2">Uncharacterized protein</fullName>
    </submittedName>
</protein>
<evidence type="ECO:0000256" key="1">
    <source>
        <dbReference type="SAM" id="MobiDB-lite"/>
    </source>
</evidence>
<name>A0ABN9U504_9DINO</name>